<dbReference type="STRING" id="573370.DMR_39380"/>
<feature type="compositionally biased region" description="Low complexity" evidence="4">
    <location>
        <begin position="315"/>
        <end position="333"/>
    </location>
</feature>
<evidence type="ECO:0000256" key="2">
    <source>
        <dbReference type="ARBA" id="ARBA00022803"/>
    </source>
</evidence>
<protein>
    <submittedName>
        <fullName evidence="6">Uncharacterized protein</fullName>
    </submittedName>
</protein>
<keyword evidence="2 3" id="KW-0802">TPR repeat</keyword>
<dbReference type="RefSeq" id="WP_015862569.1">
    <property type="nucleotide sequence ID" value="NC_012796.1"/>
</dbReference>
<dbReference type="InterPro" id="IPR051012">
    <property type="entry name" value="CellSynth/LPSAsmb/PSIAsmb"/>
</dbReference>
<feature type="chain" id="PRO_5002945921" evidence="5">
    <location>
        <begin position="23"/>
        <end position="484"/>
    </location>
</feature>
<dbReference type="PANTHER" id="PTHR45586">
    <property type="entry name" value="TPR REPEAT-CONTAINING PROTEIN PA4667"/>
    <property type="match status" value="1"/>
</dbReference>
<feature type="compositionally biased region" description="Pro residues" evidence="4">
    <location>
        <begin position="395"/>
        <end position="420"/>
    </location>
</feature>
<dbReference type="SMART" id="SM00028">
    <property type="entry name" value="TPR"/>
    <property type="match status" value="5"/>
</dbReference>
<evidence type="ECO:0000313" key="7">
    <source>
        <dbReference type="Proteomes" id="UP000009071"/>
    </source>
</evidence>
<evidence type="ECO:0000256" key="1">
    <source>
        <dbReference type="ARBA" id="ARBA00022737"/>
    </source>
</evidence>
<feature type="repeat" description="TPR" evidence="3">
    <location>
        <begin position="195"/>
        <end position="228"/>
    </location>
</feature>
<feature type="compositionally biased region" description="Pro residues" evidence="4">
    <location>
        <begin position="353"/>
        <end position="377"/>
    </location>
</feature>
<evidence type="ECO:0000256" key="5">
    <source>
        <dbReference type="SAM" id="SignalP"/>
    </source>
</evidence>
<sequence length="484" mass="48873">MRFLPMLVLAAALSLAPAGLGAFTGNDRLFLGTEALMRGRYELAAQTFAAILAADPDNPYARTRLALALAGGGDVRAARAELDNALTARADDLFALWSLGSLDLLAGQPEAAKARFAAMGKADPGNLRGRLGLALCALQAGRTAEGLAGLAQVQQAESADVLVRVLCGLVYWNLDAPANARLELEAALELEPRNTAALELLGLVYRRQGKADLAASAWGQALGLDPNAAGARFFLSRLAEDEGLAAALADKPAEAKRAYERALSIDPGNAAAAKALGLGLAQPANPARDNAPGRRPGPDNSARPTSDDGHRPKATKPAQPAAQDQPAAAAPSTVAPPPASETAPAAKAKRPKPVAPAPGSPLPAAPDQPETPSPTPAPDATLPAKPKPAKRPAKPAAPVPAAPTAPPPTPAVPQPAPPAADAPSPAAQTAPTATDAGLANAALPAPLDLPPAPAIRAKAALPPPRQATPAQDALFAIEARPPAS</sequence>
<organism evidence="6 7">
    <name type="scientific">Solidesulfovibrio magneticus (strain ATCC 700980 / DSM 13731 / RS-1)</name>
    <name type="common">Desulfovibrio magneticus</name>
    <dbReference type="NCBI Taxonomy" id="573370"/>
    <lineage>
        <taxon>Bacteria</taxon>
        <taxon>Pseudomonadati</taxon>
        <taxon>Thermodesulfobacteriota</taxon>
        <taxon>Desulfovibrionia</taxon>
        <taxon>Desulfovibrionales</taxon>
        <taxon>Desulfovibrionaceae</taxon>
        <taxon>Solidesulfovibrio</taxon>
    </lineage>
</organism>
<evidence type="ECO:0000256" key="3">
    <source>
        <dbReference type="PROSITE-ProRule" id="PRU00339"/>
    </source>
</evidence>
<dbReference type="PROSITE" id="PS50005">
    <property type="entry name" value="TPR"/>
    <property type="match status" value="1"/>
</dbReference>
<evidence type="ECO:0000256" key="4">
    <source>
        <dbReference type="SAM" id="MobiDB-lite"/>
    </source>
</evidence>
<dbReference type="AlphaFoldDB" id="C4XNC6"/>
<dbReference type="EMBL" id="AP010904">
    <property type="protein sequence ID" value="BAH77429.1"/>
    <property type="molecule type" value="Genomic_DNA"/>
</dbReference>
<keyword evidence="7" id="KW-1185">Reference proteome</keyword>
<dbReference type="OrthoDB" id="5458309at2"/>
<name>C4XNC6_SOLM1</name>
<feature type="signal peptide" evidence="5">
    <location>
        <begin position="1"/>
        <end position="22"/>
    </location>
</feature>
<dbReference type="eggNOG" id="COG0457">
    <property type="taxonomic scope" value="Bacteria"/>
</dbReference>
<dbReference type="InterPro" id="IPR011990">
    <property type="entry name" value="TPR-like_helical_dom_sf"/>
</dbReference>
<keyword evidence="5" id="KW-0732">Signal</keyword>
<gene>
    <name evidence="6" type="ordered locus">DMR_39380</name>
</gene>
<keyword evidence="1" id="KW-0677">Repeat</keyword>
<feature type="region of interest" description="Disordered" evidence="4">
    <location>
        <begin position="282"/>
        <end position="472"/>
    </location>
</feature>
<dbReference type="PANTHER" id="PTHR45586:SF14">
    <property type="entry name" value="TETRATRICOPEPTIDE TPR_2 REPEAT PROTEIN"/>
    <property type="match status" value="1"/>
</dbReference>
<reference evidence="6 7" key="1">
    <citation type="journal article" date="2009" name="Genome Res.">
        <title>Whole genome sequence of Desulfovibrio magneticus strain RS-1 revealed common gene clusters in magnetotactic bacteria.</title>
        <authorList>
            <person name="Nakazawa H."/>
            <person name="Arakaki A."/>
            <person name="Narita-Yamada S."/>
            <person name="Yashiro I."/>
            <person name="Jinno K."/>
            <person name="Aoki N."/>
            <person name="Tsuruyama A."/>
            <person name="Okamura Y."/>
            <person name="Tanikawa S."/>
            <person name="Fujita N."/>
            <person name="Takeyama H."/>
            <person name="Matsunaga T."/>
        </authorList>
    </citation>
    <scope>NUCLEOTIDE SEQUENCE [LARGE SCALE GENOMIC DNA]</scope>
    <source>
        <strain evidence="7">ATCC 700980 / DSM 13731 / RS-1</strain>
    </source>
</reference>
<proteinExistence type="predicted"/>
<dbReference type="Pfam" id="PF14559">
    <property type="entry name" value="TPR_19"/>
    <property type="match status" value="2"/>
</dbReference>
<accession>C4XNC6</accession>
<dbReference type="Pfam" id="PF13432">
    <property type="entry name" value="TPR_16"/>
    <property type="match status" value="1"/>
</dbReference>
<dbReference type="Gene3D" id="1.25.40.10">
    <property type="entry name" value="Tetratricopeptide repeat domain"/>
    <property type="match status" value="1"/>
</dbReference>
<feature type="compositionally biased region" description="Low complexity" evidence="4">
    <location>
        <begin position="421"/>
        <end position="446"/>
    </location>
</feature>
<dbReference type="InterPro" id="IPR019734">
    <property type="entry name" value="TPR_rpt"/>
</dbReference>
<dbReference type="HOGENOM" id="CLU_044318_0_0_7"/>
<dbReference type="SUPFAM" id="SSF48452">
    <property type="entry name" value="TPR-like"/>
    <property type="match status" value="1"/>
</dbReference>
<evidence type="ECO:0000313" key="6">
    <source>
        <dbReference type="EMBL" id="BAH77429.1"/>
    </source>
</evidence>
<dbReference type="KEGG" id="dma:DMR_39380"/>
<dbReference type="Proteomes" id="UP000009071">
    <property type="component" value="Chromosome"/>
</dbReference>